<dbReference type="GO" id="GO:0005730">
    <property type="term" value="C:nucleolus"/>
    <property type="evidence" value="ECO:0007669"/>
    <property type="project" value="TreeGrafter"/>
</dbReference>
<dbReference type="GO" id="GO:0006334">
    <property type="term" value="P:nucleosome assembly"/>
    <property type="evidence" value="ECO:0007669"/>
    <property type="project" value="InterPro"/>
</dbReference>
<evidence type="ECO:0000256" key="1">
    <source>
        <dbReference type="ARBA" id="ARBA00004123"/>
    </source>
</evidence>
<keyword evidence="7" id="KW-1185">Reference proteome</keyword>
<dbReference type="EMBL" id="JAUHHV010000005">
    <property type="protein sequence ID" value="KAK1423133.1"/>
    <property type="molecule type" value="Genomic_DNA"/>
</dbReference>
<feature type="region of interest" description="Disordered" evidence="4">
    <location>
        <begin position="1"/>
        <end position="34"/>
    </location>
</feature>
<dbReference type="InterPro" id="IPR036388">
    <property type="entry name" value="WH-like_DNA-bd_sf"/>
</dbReference>
<feature type="compositionally biased region" description="Basic and acidic residues" evidence="4">
    <location>
        <begin position="421"/>
        <end position="430"/>
    </location>
</feature>
<feature type="region of interest" description="Disordered" evidence="4">
    <location>
        <begin position="900"/>
        <end position="961"/>
    </location>
</feature>
<dbReference type="GO" id="GO:0003690">
    <property type="term" value="F:double-stranded DNA binding"/>
    <property type="evidence" value="ECO:0007669"/>
    <property type="project" value="TreeGrafter"/>
</dbReference>
<proteinExistence type="predicted"/>
<evidence type="ECO:0000256" key="4">
    <source>
        <dbReference type="SAM" id="MobiDB-lite"/>
    </source>
</evidence>
<accession>A0AAD8KHW4</accession>
<dbReference type="GO" id="GO:0030261">
    <property type="term" value="P:chromosome condensation"/>
    <property type="evidence" value="ECO:0007669"/>
    <property type="project" value="TreeGrafter"/>
</dbReference>
<feature type="region of interest" description="Disordered" evidence="4">
    <location>
        <begin position="799"/>
        <end position="877"/>
    </location>
</feature>
<organism evidence="6 7">
    <name type="scientific">Tagetes erecta</name>
    <name type="common">African marigold</name>
    <dbReference type="NCBI Taxonomy" id="13708"/>
    <lineage>
        <taxon>Eukaryota</taxon>
        <taxon>Viridiplantae</taxon>
        <taxon>Streptophyta</taxon>
        <taxon>Embryophyta</taxon>
        <taxon>Tracheophyta</taxon>
        <taxon>Spermatophyta</taxon>
        <taxon>Magnoliopsida</taxon>
        <taxon>eudicotyledons</taxon>
        <taxon>Gunneridae</taxon>
        <taxon>Pentapetalae</taxon>
        <taxon>asterids</taxon>
        <taxon>campanulids</taxon>
        <taxon>Asterales</taxon>
        <taxon>Asteraceae</taxon>
        <taxon>Asteroideae</taxon>
        <taxon>Heliantheae alliance</taxon>
        <taxon>Tageteae</taxon>
        <taxon>Tagetes</taxon>
    </lineage>
</organism>
<evidence type="ECO:0000259" key="5">
    <source>
        <dbReference type="PROSITE" id="PS51504"/>
    </source>
</evidence>
<keyword evidence="3" id="KW-0539">Nucleus</keyword>
<dbReference type="InterPro" id="IPR005818">
    <property type="entry name" value="Histone_H1/H5_H15"/>
</dbReference>
<dbReference type="InterPro" id="IPR036390">
    <property type="entry name" value="WH_DNA-bd_sf"/>
</dbReference>
<gene>
    <name evidence="6" type="ORF">QVD17_18428</name>
</gene>
<feature type="compositionally biased region" description="Basic and acidic residues" evidence="4">
    <location>
        <begin position="1027"/>
        <end position="1052"/>
    </location>
</feature>
<feature type="region of interest" description="Disordered" evidence="4">
    <location>
        <begin position="148"/>
        <end position="196"/>
    </location>
</feature>
<feature type="region of interest" description="Disordered" evidence="4">
    <location>
        <begin position="754"/>
        <end position="784"/>
    </location>
</feature>
<dbReference type="AlphaFoldDB" id="A0AAD8KHW4"/>
<feature type="compositionally biased region" description="Basic and acidic residues" evidence="4">
    <location>
        <begin position="1007"/>
        <end position="1018"/>
    </location>
</feature>
<dbReference type="SUPFAM" id="SSF46785">
    <property type="entry name" value="Winged helix' DNA-binding domain"/>
    <property type="match status" value="1"/>
</dbReference>
<keyword evidence="2" id="KW-0238">DNA-binding</keyword>
<feature type="compositionally biased region" description="Basic and acidic residues" evidence="4">
    <location>
        <begin position="1078"/>
        <end position="1095"/>
    </location>
</feature>
<reference evidence="6" key="1">
    <citation type="journal article" date="2023" name="bioRxiv">
        <title>Improved chromosome-level genome assembly for marigold (Tagetes erecta).</title>
        <authorList>
            <person name="Jiang F."/>
            <person name="Yuan L."/>
            <person name="Wang S."/>
            <person name="Wang H."/>
            <person name="Xu D."/>
            <person name="Wang A."/>
            <person name="Fan W."/>
        </authorList>
    </citation>
    <scope>NUCLEOTIDE SEQUENCE</scope>
    <source>
        <strain evidence="6">WSJ</strain>
        <tissue evidence="6">Leaf</tissue>
    </source>
</reference>
<feature type="compositionally biased region" description="Basic and acidic residues" evidence="4">
    <location>
        <begin position="990"/>
        <end position="1000"/>
    </location>
</feature>
<dbReference type="Gene3D" id="1.10.10.10">
    <property type="entry name" value="Winged helix-like DNA-binding domain superfamily/Winged helix DNA-binding domain"/>
    <property type="match status" value="1"/>
</dbReference>
<feature type="compositionally biased region" description="Low complexity" evidence="4">
    <location>
        <begin position="164"/>
        <end position="196"/>
    </location>
</feature>
<dbReference type="PANTHER" id="PTHR11467:SF109">
    <property type="entry name" value="H15 DOMAIN-CONTAINING PROTEIN"/>
    <property type="match status" value="1"/>
</dbReference>
<dbReference type="SMART" id="SM00526">
    <property type="entry name" value="H15"/>
    <property type="match status" value="1"/>
</dbReference>
<feature type="region of interest" description="Disordered" evidence="4">
    <location>
        <begin position="421"/>
        <end position="441"/>
    </location>
</feature>
<dbReference type="GO" id="GO:0000786">
    <property type="term" value="C:nucleosome"/>
    <property type="evidence" value="ECO:0007669"/>
    <property type="project" value="InterPro"/>
</dbReference>
<feature type="region of interest" description="Disordered" evidence="4">
    <location>
        <begin position="1065"/>
        <end position="1197"/>
    </location>
</feature>
<dbReference type="PANTHER" id="PTHR11467">
    <property type="entry name" value="HISTONE H1"/>
    <property type="match status" value="1"/>
</dbReference>
<feature type="compositionally biased region" description="Pro residues" evidence="4">
    <location>
        <begin position="9"/>
        <end position="22"/>
    </location>
</feature>
<name>A0AAD8KHW4_TARER</name>
<evidence type="ECO:0000313" key="6">
    <source>
        <dbReference type="EMBL" id="KAK1423133.1"/>
    </source>
</evidence>
<comment type="subcellular location">
    <subcellularLocation>
        <location evidence="1">Nucleus</location>
    </subcellularLocation>
</comment>
<protein>
    <recommendedName>
        <fullName evidence="5">H15 domain-containing protein</fullName>
    </recommendedName>
</protein>
<dbReference type="PROSITE" id="PS51504">
    <property type="entry name" value="H15"/>
    <property type="match status" value="1"/>
</dbReference>
<dbReference type="Pfam" id="PF00538">
    <property type="entry name" value="Linker_histone"/>
    <property type="match status" value="1"/>
</dbReference>
<feature type="region of interest" description="Disordered" evidence="4">
    <location>
        <begin position="990"/>
        <end position="1052"/>
    </location>
</feature>
<evidence type="ECO:0000256" key="2">
    <source>
        <dbReference type="ARBA" id="ARBA00023125"/>
    </source>
</evidence>
<feature type="compositionally biased region" description="Basic and acidic residues" evidence="4">
    <location>
        <begin position="854"/>
        <end position="877"/>
    </location>
</feature>
<dbReference type="Proteomes" id="UP001229421">
    <property type="component" value="Unassembled WGS sequence"/>
</dbReference>
<evidence type="ECO:0000313" key="7">
    <source>
        <dbReference type="Proteomes" id="UP001229421"/>
    </source>
</evidence>
<feature type="compositionally biased region" description="Polar residues" evidence="4">
    <location>
        <begin position="1067"/>
        <end position="1077"/>
    </location>
</feature>
<evidence type="ECO:0000256" key="3">
    <source>
        <dbReference type="ARBA" id="ARBA00023242"/>
    </source>
</evidence>
<dbReference type="GO" id="GO:0031492">
    <property type="term" value="F:nucleosomal DNA binding"/>
    <property type="evidence" value="ECO:0007669"/>
    <property type="project" value="TreeGrafter"/>
</dbReference>
<feature type="domain" description="H15" evidence="5">
    <location>
        <begin position="77"/>
        <end position="147"/>
    </location>
</feature>
<comment type="caution">
    <text evidence="6">The sequence shown here is derived from an EMBL/GenBank/DDBJ whole genome shotgun (WGS) entry which is preliminary data.</text>
</comment>
<sequence length="1197" mass="135203">MDPTTTVPPSSPPPPPPPPQNPHTPSDFNSSDSITHRNINNFKSLVIKLAGRLLPHHQSVIDQRFDDLLPHELIVPDHPPYADMILTALWELEGEGGTSEEDISKFIEKEYHELPWAHATILNHHLRDLCKKGKISVTHDRCYIRTAPITKSKPSPTTSPSPSPSSSSMSSDCSSSSASSATSSSSSSSSMSWCSPYQRKNCRNIKERRCKMVRVRGRDRGMRRGLRSDKGRFGVEGRIKVEEPEQGDEDQHEVTSMEVVDYSLNDKNLPNVSAKISEEKSLSCEQNNTRQNQPQKKYNVTWIGRRAQKQKVEVEGDNLNEQSDDEVIALEGGVSNAKVDECVERFDQKEENGAMDIEHDRQEENKPSDIIEGQVLGEGRTTDNEKLNELSDDEVNVLEGDVSCAKTDECVLTLDQKEEKGATDMEHNQQKENQPSDVVEGQTLGEERVTDDESMSKEQVTDAGTFEEQMLIEPNKQLDCLTNEHIEMDEQYADPHNDDATKELIHPECDDSTAKVDEGVERLDQKEENQPSDIVEEETLGEERVVDDENMSIEQVTDDGVEEQHGGTFAEQMQNEPNMLHDCLTNEQLEMKEQSADPHDDDGITEESILPECDISNAKVDEGVERLYQKEVQPSDIVEEQNLGEERIMDDEKWSKEQVTDDGVEQQHGDTFEEQMQTEPNKPLDCLSNEQLEMNEQFADPHKDDDVTKDPIHPEFGVSNVKVDEDVERLYQKEEIQPSDIVEEQMLGEERVMDDENLSKEQVTDDGAETQHGGTFAEQMQIEPNKQLDCVTNEHVEMNEQSADQHDDDVTEEPIHPECEVSNAKVDGGVELLDQKEENQQSDVVEEQTLGVERVTDDKNLSKEKVTDDDVEKQHGPFEEQMQIEPNKLVDCLTNEQVEMSEQSADPHNDDDAIKEPIHPECDISKAKADEDVKRLDQKEEKQVMDDENLSKEEVTDDVEKEHGGAFEEHMQIEPNIQLNRLTYLQVELKEQSAEPHGEGDGDVNEEPVHRQFVEKTVESPQSCDQDQLKNVETESTEQEEHQTELNKKDTVLAKVQQEPCIELTEHQNQSCIQQSEISEKDSLQDNYKPVRNEENATSSGSATEGSRRSTRSGLRSSSKKEDAASNFKKQVELLMPVRRSPRSHKTVSEAAAITEVPDHSKDEVTNSGRTRSSKRNSGIIAAEQVLSTRKTRRTGL</sequence>
<dbReference type="GO" id="GO:0045910">
    <property type="term" value="P:negative regulation of DNA recombination"/>
    <property type="evidence" value="ECO:0007669"/>
    <property type="project" value="TreeGrafter"/>
</dbReference>
<feature type="compositionally biased region" description="Basic and acidic residues" evidence="4">
    <location>
        <begin position="905"/>
        <end position="961"/>
    </location>
</feature>